<sequence length="78" mass="9631">MDFEELTDFILYLIKEQREEDIWNIWLHKDIDKDFQEWKKEIECRKNSACKRMSKKEEKANIQKAERILGRIKSKEVN</sequence>
<organism evidence="1 2">
    <name type="scientific">Clostridium niameyense</name>
    <dbReference type="NCBI Taxonomy" id="1622073"/>
    <lineage>
        <taxon>Bacteria</taxon>
        <taxon>Bacillati</taxon>
        <taxon>Bacillota</taxon>
        <taxon>Clostridia</taxon>
        <taxon>Eubacteriales</taxon>
        <taxon>Clostridiaceae</taxon>
        <taxon>Clostridium</taxon>
    </lineage>
</organism>
<evidence type="ECO:0000313" key="2">
    <source>
        <dbReference type="Proteomes" id="UP000473885"/>
    </source>
</evidence>
<dbReference type="EMBL" id="SXDP01000002">
    <property type="protein sequence ID" value="NEZ46497.1"/>
    <property type="molecule type" value="Genomic_DNA"/>
</dbReference>
<keyword evidence="2" id="KW-1185">Reference proteome</keyword>
<evidence type="ECO:0000313" key="1">
    <source>
        <dbReference type="EMBL" id="NEZ46497.1"/>
    </source>
</evidence>
<dbReference type="RefSeq" id="WP_163248701.1">
    <property type="nucleotide sequence ID" value="NZ_SXDP01000002.1"/>
</dbReference>
<protein>
    <submittedName>
        <fullName evidence="1">Peptide methionine sulfoxide reductase</fullName>
    </submittedName>
</protein>
<name>A0A6M0R9P4_9CLOT</name>
<dbReference type="AlphaFoldDB" id="A0A6M0R9P4"/>
<gene>
    <name evidence="1" type="ORF">FDF74_04610</name>
</gene>
<reference evidence="1 2" key="1">
    <citation type="submission" date="2019-04" db="EMBL/GenBank/DDBJ databases">
        <title>Genome sequencing of Clostridium botulinum Groups I-IV and Clostridium butyricum.</title>
        <authorList>
            <person name="Brunt J."/>
            <person name="Van Vliet A.H.M."/>
            <person name="Stringer S.C."/>
            <person name="Carter A.T."/>
            <person name="Peck M.W."/>
        </authorList>
    </citation>
    <scope>NUCLEOTIDE SEQUENCE [LARGE SCALE GENOMIC DNA]</scope>
    <source>
        <strain evidence="1 2">IFR 18/094</strain>
    </source>
</reference>
<proteinExistence type="predicted"/>
<dbReference type="Proteomes" id="UP000473885">
    <property type="component" value="Unassembled WGS sequence"/>
</dbReference>
<accession>A0A6M0R9P4</accession>
<comment type="caution">
    <text evidence="1">The sequence shown here is derived from an EMBL/GenBank/DDBJ whole genome shotgun (WGS) entry which is preliminary data.</text>
</comment>